<keyword evidence="3" id="KW-1185">Reference proteome</keyword>
<accession>A0A2T0ARE1</accession>
<evidence type="ECO:0000313" key="3">
    <source>
        <dbReference type="Proteomes" id="UP000238415"/>
    </source>
</evidence>
<protein>
    <submittedName>
        <fullName evidence="2">Uncharacterized protein</fullName>
    </submittedName>
</protein>
<organism evidence="2 3">
    <name type="scientific">Neomoorella humiferrea</name>
    <dbReference type="NCBI Taxonomy" id="676965"/>
    <lineage>
        <taxon>Bacteria</taxon>
        <taxon>Bacillati</taxon>
        <taxon>Bacillota</taxon>
        <taxon>Clostridia</taxon>
        <taxon>Neomoorellales</taxon>
        <taxon>Neomoorellaceae</taxon>
        <taxon>Neomoorella</taxon>
    </lineage>
</organism>
<name>A0A2T0ARE1_9FIRM</name>
<feature type="transmembrane region" description="Helical" evidence="1">
    <location>
        <begin position="39"/>
        <end position="58"/>
    </location>
</feature>
<sequence>MEGLTLSLALSFLFVLIPGYAGLWAEGKLEEARQRFYPALYKGVINFGLVTLVVLIFFPEKYRTLLNILSGELAELTWLRLIGWMAVFYLPAVFTGLANHLGYLRFVFSLKASRAWWRFLMGDAVIEVSPREDMFWDMFLCYRAIGKRPIISVTLDGGENASGSIDGEVLKVSCGIKPGILLADMDFPQTVTWVSLHHVKAVTFKNPGVPSDCGLIDSKVRELLNLMHPGYGDEVEEKYTKARDL</sequence>
<proteinExistence type="predicted"/>
<evidence type="ECO:0000256" key="1">
    <source>
        <dbReference type="SAM" id="Phobius"/>
    </source>
</evidence>
<comment type="caution">
    <text evidence="2">The sequence shown here is derived from an EMBL/GenBank/DDBJ whole genome shotgun (WGS) entry which is preliminary data.</text>
</comment>
<feature type="transmembrane region" description="Helical" evidence="1">
    <location>
        <begin position="6"/>
        <end position="27"/>
    </location>
</feature>
<keyword evidence="1" id="KW-1133">Transmembrane helix</keyword>
<dbReference type="Proteomes" id="UP000238415">
    <property type="component" value="Unassembled WGS sequence"/>
</dbReference>
<keyword evidence="1" id="KW-0812">Transmembrane</keyword>
<reference evidence="2 3" key="1">
    <citation type="submission" date="2018-03" db="EMBL/GenBank/DDBJ databases">
        <title>Genome sequence of Moorella humiferrea DSM 23265.</title>
        <authorList>
            <person name="Poehlein A."/>
            <person name="Daniel R."/>
        </authorList>
    </citation>
    <scope>NUCLEOTIDE SEQUENCE [LARGE SCALE GENOMIC DNA]</scope>
    <source>
        <strain evidence="2 3">DSM 23265</strain>
    </source>
</reference>
<gene>
    <name evidence="2" type="ORF">MOHU_15700</name>
</gene>
<evidence type="ECO:0000313" key="2">
    <source>
        <dbReference type="EMBL" id="PRR71938.1"/>
    </source>
</evidence>
<keyword evidence="1" id="KW-0472">Membrane</keyword>
<dbReference type="EMBL" id="PVXM01000031">
    <property type="protein sequence ID" value="PRR71938.1"/>
    <property type="molecule type" value="Genomic_DNA"/>
</dbReference>
<dbReference type="AlphaFoldDB" id="A0A2T0ARE1"/>
<feature type="transmembrane region" description="Helical" evidence="1">
    <location>
        <begin position="78"/>
        <end position="104"/>
    </location>
</feature>